<comment type="caution">
    <text evidence="2">The sequence shown here is derived from an EMBL/GenBank/DDBJ whole genome shotgun (WGS) entry which is preliminary data.</text>
</comment>
<gene>
    <name evidence="2" type="ORF">BN9_015150</name>
</gene>
<dbReference type="OrthoDB" id="1620396at2759"/>
<evidence type="ECO:0000313" key="2">
    <source>
        <dbReference type="EMBL" id="CCI40731.1"/>
    </source>
</evidence>
<protein>
    <submittedName>
        <fullName evidence="2">Uncharacterized protein</fullName>
    </submittedName>
</protein>
<feature type="compositionally biased region" description="Basic and acidic residues" evidence="1">
    <location>
        <begin position="177"/>
        <end position="187"/>
    </location>
</feature>
<dbReference type="AlphaFoldDB" id="A0A024G233"/>
<dbReference type="STRING" id="65357.A0A024G233"/>
<dbReference type="InterPro" id="IPR006476">
    <property type="entry name" value="CHP01589_pln"/>
</dbReference>
<sequence>MDSQRPKKDEEHQSRCVSHICELTTEKDDVDKVPEHGADDMQVKKEDVVTNDESEDMQEMEKVSDFVKASVPFETEEEALDLFSNSSSPHSESTRSVEEYQNNNDQYRNTIQLERQTQVPSSSSSHTDLQSNDSCSQHPEGSLDSGNTNQEVYTRPDNSVPIPPSTIDDNGSYSCEEADRLTTKSDESAEIMSEKQGFSWNEILLVQNLIERCLQQHLSKVIHILPSINAQQTLFSQDEIIYTLQAQAKVDPQFTHIVWQKLEEQNESFFRAYTIQSELREQIAAFNYLVYQQKELMRRTKDSHSGGQYELNGMSNLSFQHYQPYLNAKHLYSGVGTHPQQQSSYLTSPTEMDFNADFMTGKLVSTQPSQSVAFSAPNPSYEYAQSFMSPPPALPYASPIKTELDTHAFFT</sequence>
<dbReference type="EMBL" id="CAIX01000011">
    <property type="protein sequence ID" value="CCI40731.1"/>
    <property type="molecule type" value="Genomic_DNA"/>
</dbReference>
<dbReference type="Proteomes" id="UP000053237">
    <property type="component" value="Unassembled WGS sequence"/>
</dbReference>
<evidence type="ECO:0000256" key="1">
    <source>
        <dbReference type="SAM" id="MobiDB-lite"/>
    </source>
</evidence>
<reference evidence="2 3" key="1">
    <citation type="submission" date="2012-05" db="EMBL/GenBank/DDBJ databases">
        <title>Recombination and specialization in a pathogen metapopulation.</title>
        <authorList>
            <person name="Gardiner A."/>
            <person name="Kemen E."/>
            <person name="Schultz-Larsen T."/>
            <person name="MacLean D."/>
            <person name="Van Oosterhout C."/>
            <person name="Jones J.D.G."/>
        </authorList>
    </citation>
    <scope>NUCLEOTIDE SEQUENCE [LARGE SCALE GENOMIC DNA]</scope>
    <source>
        <strain evidence="2 3">Ac Nc2</strain>
    </source>
</reference>
<dbReference type="PANTHER" id="PTHR31871">
    <property type="entry name" value="OS02G0137100 PROTEIN"/>
    <property type="match status" value="1"/>
</dbReference>
<evidence type="ECO:0000313" key="3">
    <source>
        <dbReference type="Proteomes" id="UP000053237"/>
    </source>
</evidence>
<dbReference type="NCBIfam" id="TIGR01589">
    <property type="entry name" value="A_thal_3526"/>
    <property type="match status" value="1"/>
</dbReference>
<organism evidence="2 3">
    <name type="scientific">Albugo candida</name>
    <dbReference type="NCBI Taxonomy" id="65357"/>
    <lineage>
        <taxon>Eukaryota</taxon>
        <taxon>Sar</taxon>
        <taxon>Stramenopiles</taxon>
        <taxon>Oomycota</taxon>
        <taxon>Peronosporomycetes</taxon>
        <taxon>Albuginales</taxon>
        <taxon>Albuginaceae</taxon>
        <taxon>Albugo</taxon>
    </lineage>
</organism>
<feature type="compositionally biased region" description="Basic and acidic residues" evidence="1">
    <location>
        <begin position="25"/>
        <end position="48"/>
    </location>
</feature>
<dbReference type="Pfam" id="PF09713">
    <property type="entry name" value="A_thal_3526"/>
    <property type="match status" value="1"/>
</dbReference>
<feature type="region of interest" description="Disordered" evidence="1">
    <location>
        <begin position="115"/>
        <end position="188"/>
    </location>
</feature>
<feature type="compositionally biased region" description="Polar residues" evidence="1">
    <location>
        <begin position="115"/>
        <end position="152"/>
    </location>
</feature>
<feature type="region of interest" description="Disordered" evidence="1">
    <location>
        <begin position="25"/>
        <end position="62"/>
    </location>
</feature>
<name>A0A024G233_9STRA</name>
<keyword evidence="3" id="KW-1185">Reference proteome</keyword>
<feature type="compositionally biased region" description="Acidic residues" evidence="1">
    <location>
        <begin position="49"/>
        <end position="58"/>
    </location>
</feature>
<feature type="region of interest" description="Disordered" evidence="1">
    <location>
        <begin position="77"/>
        <end position="99"/>
    </location>
</feature>
<dbReference type="InParanoid" id="A0A024G233"/>
<dbReference type="PANTHER" id="PTHR31871:SF1">
    <property type="entry name" value="HISTIDINE-TRNA LIGASE"/>
    <property type="match status" value="1"/>
</dbReference>
<accession>A0A024G233</accession>
<proteinExistence type="predicted"/>